<evidence type="ECO:0000256" key="1">
    <source>
        <dbReference type="SAM" id="SignalP"/>
    </source>
</evidence>
<dbReference type="InterPro" id="IPR011990">
    <property type="entry name" value="TPR-like_helical_dom_sf"/>
</dbReference>
<dbReference type="SUPFAM" id="SSF141571">
    <property type="entry name" value="Pentapeptide repeat-like"/>
    <property type="match status" value="1"/>
</dbReference>
<sequence>MKPQPVIFLTLLASLSVTTPVRAENQDHLQKLLSTRQCVECDLSQAGLTFANLPGANLSRANLQGANLSRANLQGADLRGANLTGASLHGANLFGAKLDGAQLTYADLREVNLTAASLEGTVLEGALLQQAIGLPTAQGKAEDFYRWALEEVQRKNHPRAVENFTQTLIRVPDFAPAYLGRGISRLQTGDREGAMADAQRAEALFNAKGDFESAKYAQEFIAAMNVEPPKPEKAGNGIGIAVLGVLSGILQFLPMFLF</sequence>
<evidence type="ECO:0000313" key="2">
    <source>
        <dbReference type="EMBL" id="HFN00665.1"/>
    </source>
</evidence>
<dbReference type="PANTHER" id="PTHR14136:SF17">
    <property type="entry name" value="BTB_POZ DOMAIN-CONTAINING PROTEIN KCTD9"/>
    <property type="match status" value="1"/>
</dbReference>
<dbReference type="PANTHER" id="PTHR14136">
    <property type="entry name" value="BTB_POZ DOMAIN-CONTAINING PROTEIN KCTD9"/>
    <property type="match status" value="1"/>
</dbReference>
<reference evidence="2" key="1">
    <citation type="journal article" date="2020" name="mSystems">
        <title>Genome- and Community-Level Interaction Insights into Carbon Utilization and Element Cycling Functions of Hydrothermarchaeota in Hydrothermal Sediment.</title>
        <authorList>
            <person name="Zhou Z."/>
            <person name="Liu Y."/>
            <person name="Xu W."/>
            <person name="Pan J."/>
            <person name="Luo Z.H."/>
            <person name="Li M."/>
        </authorList>
    </citation>
    <scope>NUCLEOTIDE SEQUENCE [LARGE SCALE GENOMIC DNA]</scope>
    <source>
        <strain evidence="2">SpSt-418</strain>
    </source>
</reference>
<dbReference type="SUPFAM" id="SSF48452">
    <property type="entry name" value="TPR-like"/>
    <property type="match status" value="1"/>
</dbReference>
<dbReference type="EMBL" id="DSRU01000335">
    <property type="protein sequence ID" value="HFN00665.1"/>
    <property type="molecule type" value="Genomic_DNA"/>
</dbReference>
<comment type="caution">
    <text evidence="2">The sequence shown here is derived from an EMBL/GenBank/DDBJ whole genome shotgun (WGS) entry which is preliminary data.</text>
</comment>
<dbReference type="Gene3D" id="2.160.20.80">
    <property type="entry name" value="E3 ubiquitin-protein ligase SopA"/>
    <property type="match status" value="1"/>
</dbReference>
<gene>
    <name evidence="2" type="ORF">ENR64_23520</name>
</gene>
<dbReference type="Gene3D" id="1.25.40.10">
    <property type="entry name" value="Tetratricopeptide repeat domain"/>
    <property type="match status" value="1"/>
</dbReference>
<dbReference type="Pfam" id="PF00805">
    <property type="entry name" value="Pentapeptide"/>
    <property type="match status" value="2"/>
</dbReference>
<feature type="chain" id="PRO_5028108619" evidence="1">
    <location>
        <begin position="24"/>
        <end position="258"/>
    </location>
</feature>
<dbReference type="InterPro" id="IPR001646">
    <property type="entry name" value="5peptide_repeat"/>
</dbReference>
<feature type="signal peptide" evidence="1">
    <location>
        <begin position="1"/>
        <end position="23"/>
    </location>
</feature>
<accession>A0A7C3KGT1</accession>
<proteinExistence type="predicted"/>
<organism evidence="2">
    <name type="scientific">Oscillatoriales cyanobacterium SpSt-418</name>
    <dbReference type="NCBI Taxonomy" id="2282169"/>
    <lineage>
        <taxon>Bacteria</taxon>
        <taxon>Bacillati</taxon>
        <taxon>Cyanobacteriota</taxon>
        <taxon>Cyanophyceae</taxon>
        <taxon>Oscillatoriophycideae</taxon>
        <taxon>Oscillatoriales</taxon>
    </lineage>
</organism>
<name>A0A7C3KGT1_9CYAN</name>
<protein>
    <submittedName>
        <fullName evidence="2">Pentapeptide repeat-containing protein</fullName>
    </submittedName>
</protein>
<dbReference type="AlphaFoldDB" id="A0A7C3KGT1"/>
<keyword evidence="1" id="KW-0732">Signal</keyword>
<dbReference type="InterPro" id="IPR051082">
    <property type="entry name" value="Pentapeptide-BTB/POZ_domain"/>
</dbReference>